<comment type="similarity">
    <text evidence="1">Belongs to the LytR/CpsA/Psr (LCP) family.</text>
</comment>
<dbReference type="EMBL" id="AORV01000021">
    <property type="protein sequence ID" value="EMS73133.1"/>
    <property type="molecule type" value="Genomic_DNA"/>
</dbReference>
<dbReference type="AlphaFoldDB" id="S0FX27"/>
<name>S0FX27_RUMCE</name>
<organism evidence="4 5">
    <name type="scientific">Ruminiclostridium cellobioparum subsp. termitidis CT1112</name>
    <dbReference type="NCBI Taxonomy" id="1195236"/>
    <lineage>
        <taxon>Bacteria</taxon>
        <taxon>Bacillati</taxon>
        <taxon>Bacillota</taxon>
        <taxon>Clostridia</taxon>
        <taxon>Eubacteriales</taxon>
        <taxon>Oscillospiraceae</taxon>
        <taxon>Ruminiclostridium</taxon>
    </lineage>
</organism>
<evidence type="ECO:0000313" key="5">
    <source>
        <dbReference type="Proteomes" id="UP000014155"/>
    </source>
</evidence>
<dbReference type="PANTHER" id="PTHR33392">
    <property type="entry name" value="POLYISOPRENYL-TEICHOIC ACID--PEPTIDOGLYCAN TEICHOIC ACID TRANSFERASE TAGU"/>
    <property type="match status" value="1"/>
</dbReference>
<dbReference type="Pfam" id="PF03816">
    <property type="entry name" value="LytR_cpsA_psr"/>
    <property type="match status" value="1"/>
</dbReference>
<dbReference type="NCBIfam" id="TIGR00350">
    <property type="entry name" value="lytR_cpsA_psr"/>
    <property type="match status" value="1"/>
</dbReference>
<dbReference type="STRING" id="1195236.CTER_0709"/>
<evidence type="ECO:0000259" key="3">
    <source>
        <dbReference type="Pfam" id="PF03816"/>
    </source>
</evidence>
<feature type="domain" description="Cell envelope-related transcriptional attenuator" evidence="3">
    <location>
        <begin position="77"/>
        <end position="253"/>
    </location>
</feature>
<feature type="compositionally biased region" description="Polar residues" evidence="2">
    <location>
        <begin position="365"/>
        <end position="375"/>
    </location>
</feature>
<accession>S0FX27</accession>
<dbReference type="eggNOG" id="COG1316">
    <property type="taxonomic scope" value="Bacteria"/>
</dbReference>
<dbReference type="PANTHER" id="PTHR33392:SF6">
    <property type="entry name" value="POLYISOPRENYL-TEICHOIC ACID--PEPTIDOGLYCAN TEICHOIC ACID TRANSFERASE TAGU"/>
    <property type="match status" value="1"/>
</dbReference>
<comment type="caution">
    <text evidence="4">The sequence shown here is derived from an EMBL/GenBank/DDBJ whole genome shotgun (WGS) entry which is preliminary data.</text>
</comment>
<keyword evidence="5" id="KW-1185">Reference proteome</keyword>
<evidence type="ECO:0000313" key="4">
    <source>
        <dbReference type="EMBL" id="EMS73133.1"/>
    </source>
</evidence>
<reference evidence="4 5" key="1">
    <citation type="journal article" date="2013" name="Genome Announc.">
        <title>Draft Genome Sequence of the Cellulolytic, Mesophilic, Anaerobic Bacterium Clostridium termitidis Strain CT1112 (DSM 5398).</title>
        <authorList>
            <person name="Lal S."/>
            <person name="Ramachandran U."/>
            <person name="Zhang X."/>
            <person name="Munir R."/>
            <person name="Sparling R."/>
            <person name="Levin D.B."/>
        </authorList>
    </citation>
    <scope>NUCLEOTIDE SEQUENCE [LARGE SCALE GENOMIC DNA]</scope>
    <source>
        <strain evidence="4 5">CT1112</strain>
    </source>
</reference>
<gene>
    <name evidence="4" type="ORF">CTER_0709</name>
</gene>
<evidence type="ECO:0000256" key="2">
    <source>
        <dbReference type="SAM" id="MobiDB-lite"/>
    </source>
</evidence>
<dbReference type="Gene3D" id="3.40.630.190">
    <property type="entry name" value="LCP protein"/>
    <property type="match status" value="1"/>
</dbReference>
<dbReference type="InterPro" id="IPR050922">
    <property type="entry name" value="LytR/CpsA/Psr_CW_biosynth"/>
</dbReference>
<proteinExistence type="inferred from homology"/>
<protein>
    <submittedName>
        <fullName evidence="4">Cell envelope-related function transcriptional attenuator common domain-containing protein</fullName>
    </submittedName>
</protein>
<dbReference type="InterPro" id="IPR004474">
    <property type="entry name" value="LytR_CpsA_psr"/>
</dbReference>
<feature type="region of interest" description="Disordered" evidence="2">
    <location>
        <begin position="362"/>
        <end position="382"/>
    </location>
</feature>
<evidence type="ECO:0000256" key="1">
    <source>
        <dbReference type="ARBA" id="ARBA00006068"/>
    </source>
</evidence>
<sequence>MKSVKITCLACLICGIILFASGITLLFNIKTAPPSPVVTENSTPSTETKSFDIINNYTGNMNPINFLVLIKEASGSNTDTIIIANYSPQTKQINLLTVPRDTRGTNRSDIKINSFYDMGYRQKMPKGTSELERKHNALKYTAQTISNLTNTKINYYIYLEIDTIKSIVDKLGGIYFDVPAKLKYNDPVQNLHIDLQKGYQLLDGDKTEQLLRFRKPQTRYYTREELKEVNKYYNGSDLKRTEMQINFVNAIIQQKVSLLELPRLIPIVNYAFDNVITNTELNDVLSLLGAFTQGSRPEMNTFKLYGIDKRIAGADFFIYNETVEDTKSRELLRADKVIEQYFTIPYGNFIPDPASIYDFKIANRDNPSNSDTDSVGDNKDKP</sequence>
<dbReference type="RefSeq" id="WP_004623983.1">
    <property type="nucleotide sequence ID" value="NZ_AORV01000021.1"/>
</dbReference>
<dbReference type="PATRIC" id="fig|1195236.3.peg.1004"/>
<dbReference type="Proteomes" id="UP000014155">
    <property type="component" value="Unassembled WGS sequence"/>
</dbReference>